<evidence type="ECO:0000313" key="3">
    <source>
        <dbReference type="Proteomes" id="UP001274896"/>
    </source>
</evidence>
<dbReference type="AlphaFoldDB" id="A0AAE0V3J1"/>
<feature type="compositionally biased region" description="Basic residues" evidence="1">
    <location>
        <begin position="161"/>
        <end position="172"/>
    </location>
</feature>
<sequence>MSLRKDVFQAKVLQRLYPARLKVEKAPETPVHHTQAAKSFKGVQVKPSKGPGHAGVSALSDRKVYTVLPPPKDYIPASGDGLGSPSDAQAVNNADEMPVDLSGSEDGKDDHASKKRKRRRKRKAATLSEENPATAAADHDKAKDAEERNPGNARGSECLGKNKRRKMKKKRHKEKLLALGLMPRFTAVEFTYKESEEKDEEDEEKELEEVLDFLQSTRDLYFSDRKFLTSTKQGSCGPGDPSVSLSTTDSLFTRLSDGTSPPAVLSVLRRLRALLRQREVEELHTALQEFTHSSTLPKDETEVICTLFHYWITEVLPMQTETKA</sequence>
<reference evidence="2" key="1">
    <citation type="submission" date="2023-06" db="EMBL/GenBank/DDBJ databases">
        <title>Male Hemibagrus guttatus genome.</title>
        <authorList>
            <person name="Bian C."/>
        </authorList>
    </citation>
    <scope>NUCLEOTIDE SEQUENCE</scope>
    <source>
        <strain evidence="2">Male_cb2023</strain>
        <tissue evidence="2">Muscle</tissue>
    </source>
</reference>
<protein>
    <recommendedName>
        <fullName evidence="4">Glutamate-rich protein 1</fullName>
    </recommendedName>
</protein>
<dbReference type="PANTHER" id="PTHR22444:SF1">
    <property type="entry name" value="GLUTAMATE-RICH PROTEIN 1"/>
    <property type="match status" value="1"/>
</dbReference>
<dbReference type="InterPro" id="IPR026719">
    <property type="entry name" value="ERICH1"/>
</dbReference>
<evidence type="ECO:0000256" key="1">
    <source>
        <dbReference type="SAM" id="MobiDB-lite"/>
    </source>
</evidence>
<keyword evidence="3" id="KW-1185">Reference proteome</keyword>
<dbReference type="EMBL" id="JAUCMX010000008">
    <property type="protein sequence ID" value="KAK3537925.1"/>
    <property type="molecule type" value="Genomic_DNA"/>
</dbReference>
<accession>A0AAE0V3J1</accession>
<feature type="compositionally biased region" description="Basic and acidic residues" evidence="1">
    <location>
        <begin position="137"/>
        <end position="149"/>
    </location>
</feature>
<proteinExistence type="predicted"/>
<feature type="region of interest" description="Disordered" evidence="1">
    <location>
        <begin position="26"/>
        <end position="172"/>
    </location>
</feature>
<gene>
    <name evidence="2" type="ORF">QTP70_024584</name>
</gene>
<comment type="caution">
    <text evidence="2">The sequence shown here is derived from an EMBL/GenBank/DDBJ whole genome shotgun (WGS) entry which is preliminary data.</text>
</comment>
<dbReference type="PANTHER" id="PTHR22444">
    <property type="entry name" value="GLUTAMATE-RICH PROTEIN 1"/>
    <property type="match status" value="1"/>
</dbReference>
<evidence type="ECO:0000313" key="2">
    <source>
        <dbReference type="EMBL" id="KAK3537925.1"/>
    </source>
</evidence>
<organism evidence="2 3">
    <name type="scientific">Hemibagrus guttatus</name>
    <dbReference type="NCBI Taxonomy" id="175788"/>
    <lineage>
        <taxon>Eukaryota</taxon>
        <taxon>Metazoa</taxon>
        <taxon>Chordata</taxon>
        <taxon>Craniata</taxon>
        <taxon>Vertebrata</taxon>
        <taxon>Euteleostomi</taxon>
        <taxon>Actinopterygii</taxon>
        <taxon>Neopterygii</taxon>
        <taxon>Teleostei</taxon>
        <taxon>Ostariophysi</taxon>
        <taxon>Siluriformes</taxon>
        <taxon>Bagridae</taxon>
        <taxon>Hemibagrus</taxon>
    </lineage>
</organism>
<feature type="compositionally biased region" description="Basic residues" evidence="1">
    <location>
        <begin position="113"/>
        <end position="124"/>
    </location>
</feature>
<evidence type="ECO:0008006" key="4">
    <source>
        <dbReference type="Google" id="ProtNLM"/>
    </source>
</evidence>
<dbReference type="Proteomes" id="UP001274896">
    <property type="component" value="Unassembled WGS sequence"/>
</dbReference>
<name>A0AAE0V3J1_9TELE</name>